<dbReference type="Gramene" id="TraesCLE_scaffold_001902_01G000400.1">
    <property type="protein sequence ID" value="TraesCLE_scaffold_001902_01G000400.1"/>
    <property type="gene ID" value="TraesCLE_scaffold_001902_01G000400"/>
</dbReference>
<dbReference type="Gramene" id="TraesCAD_scaffold_009483_01G000100.1">
    <property type="protein sequence ID" value="TraesCAD_scaffold_009483_01G000100.1"/>
    <property type="gene ID" value="TraesCAD_scaffold_009483_01G000100"/>
</dbReference>
<organism evidence="1">
    <name type="scientific">Triticum aestivum</name>
    <name type="common">Wheat</name>
    <dbReference type="NCBI Taxonomy" id="4565"/>
    <lineage>
        <taxon>Eukaryota</taxon>
        <taxon>Viridiplantae</taxon>
        <taxon>Streptophyta</taxon>
        <taxon>Embryophyta</taxon>
        <taxon>Tracheophyta</taxon>
        <taxon>Spermatophyta</taxon>
        <taxon>Magnoliopsida</taxon>
        <taxon>Liliopsida</taxon>
        <taxon>Poales</taxon>
        <taxon>Poaceae</taxon>
        <taxon>BOP clade</taxon>
        <taxon>Pooideae</taxon>
        <taxon>Triticodae</taxon>
        <taxon>Triticeae</taxon>
        <taxon>Triticinae</taxon>
        <taxon>Triticum</taxon>
    </lineage>
</organism>
<proteinExistence type="predicted"/>
<evidence type="ECO:0000313" key="1">
    <source>
        <dbReference type="EnsemblPlants" id="TraesCSU02G184300.1"/>
    </source>
</evidence>
<accession>A0A341TZU6</accession>
<dbReference type="Gramene" id="TraesCSU02G184300.1">
    <property type="protein sequence ID" value="TraesCSU02G184300.1"/>
    <property type="gene ID" value="TraesCSU02G184300"/>
</dbReference>
<reference evidence="1" key="1">
    <citation type="submission" date="2018-08" db="EMBL/GenBank/DDBJ databases">
        <authorList>
            <person name="Rossello M."/>
        </authorList>
    </citation>
    <scope>NUCLEOTIDE SEQUENCE [LARGE SCALE GENOMIC DNA]</scope>
    <source>
        <strain evidence="1">cv. Chinese Spring</strain>
    </source>
</reference>
<protein>
    <submittedName>
        <fullName evidence="1">Uncharacterized protein</fullName>
    </submittedName>
</protein>
<dbReference type="EnsemblPlants" id="TraesCSU02G184300.1">
    <property type="protein sequence ID" value="TraesCSU02G184300.1"/>
    <property type="gene ID" value="TraesCSU02G184300"/>
</dbReference>
<dbReference type="Gramene" id="TraesWEE_scaffold_120328_01G000200.1">
    <property type="protein sequence ID" value="TraesWEE_scaffold_120328_01G000200.1"/>
    <property type="gene ID" value="TraesWEE_scaffold_120328_01G000200"/>
</dbReference>
<dbReference type="Gramene" id="TraesROB_scaffold_006154_01G000100.1">
    <property type="protein sequence ID" value="TraesROB_scaffold_006154_01G000100.1"/>
    <property type="gene ID" value="TraesROB_scaffold_006154_01G000100"/>
</dbReference>
<dbReference type="Gramene" id="TraesCSU03G0263800.1">
    <property type="protein sequence ID" value="TraesCSU03G0263800.1.CDS"/>
    <property type="gene ID" value="TraesCSU03G0263800"/>
</dbReference>
<dbReference type="Proteomes" id="UP000019116">
    <property type="component" value="Chromosome Un"/>
</dbReference>
<evidence type="ECO:0000313" key="2">
    <source>
        <dbReference type="Proteomes" id="UP000019116"/>
    </source>
</evidence>
<reference evidence="1" key="2">
    <citation type="submission" date="2018-10" db="UniProtKB">
        <authorList>
            <consortium name="EnsemblPlants"/>
        </authorList>
    </citation>
    <scope>IDENTIFICATION</scope>
</reference>
<sequence>MATAEATGEGLEFLSDPVDRFPLLDLAADESLLSGGGNQTFICTATESSIGDVGDATVTLELYLQSECNGVALSAPNSEQLTGKDDPQAPGWTKSLLVGHAPEVLKNALRVLAE</sequence>
<dbReference type="AlphaFoldDB" id="A0A341TZU6"/>
<name>A0A341TZU6_WHEAT</name>
<keyword evidence="2" id="KW-1185">Reference proteome</keyword>